<feature type="chain" id="PRO_5047139521" description="5'-Nucleotidase C-terminal domain-containing protein" evidence="1">
    <location>
        <begin position="26"/>
        <end position="252"/>
    </location>
</feature>
<dbReference type="RefSeq" id="WP_379956220.1">
    <property type="nucleotide sequence ID" value="NZ_JAUYVI010000004.1"/>
</dbReference>
<proteinExistence type="predicted"/>
<gene>
    <name evidence="2" type="ORF">Q8A70_13715</name>
</gene>
<organism evidence="2 3">
    <name type="scientific">Dongia sedimenti</name>
    <dbReference type="NCBI Taxonomy" id="3064282"/>
    <lineage>
        <taxon>Bacteria</taxon>
        <taxon>Pseudomonadati</taxon>
        <taxon>Pseudomonadota</taxon>
        <taxon>Alphaproteobacteria</taxon>
        <taxon>Rhodospirillales</taxon>
        <taxon>Dongiaceae</taxon>
        <taxon>Dongia</taxon>
    </lineage>
</organism>
<accession>A0ABU0YLZ4</accession>
<evidence type="ECO:0008006" key="4">
    <source>
        <dbReference type="Google" id="ProtNLM"/>
    </source>
</evidence>
<feature type="signal peptide" evidence="1">
    <location>
        <begin position="1"/>
        <end position="25"/>
    </location>
</feature>
<keyword evidence="1" id="KW-0732">Signal</keyword>
<dbReference type="EMBL" id="JAUYVI010000004">
    <property type="protein sequence ID" value="MDQ7248736.1"/>
    <property type="molecule type" value="Genomic_DNA"/>
</dbReference>
<sequence length="252" mass="27050">MTRFPLRLCSLGAALALLLSACAPEADTVPAATLGQAKTVGIISAIGDKFSSITTTFENQPAERYGIDAYAIGLVKDRLAGRYSVQPVKYDVVEFGPDRAELPDTGLFTPGDPLGAVIRAHASPSDLDLYIVLMKGMTKVENGNRALHGLGLIRGGDLFTTKYWVHATYSVIVVDGHTGEVLANNSAIDNAHPFDLLDPPDLPGPFVAVDASFWPEDIEHVPADKMERLAETLKPLLARTLPDTMRAMKLAP</sequence>
<dbReference type="Proteomes" id="UP001230156">
    <property type="component" value="Unassembled WGS sequence"/>
</dbReference>
<dbReference type="PROSITE" id="PS51257">
    <property type="entry name" value="PROKAR_LIPOPROTEIN"/>
    <property type="match status" value="1"/>
</dbReference>
<evidence type="ECO:0000313" key="2">
    <source>
        <dbReference type="EMBL" id="MDQ7248736.1"/>
    </source>
</evidence>
<name>A0ABU0YLZ4_9PROT</name>
<evidence type="ECO:0000313" key="3">
    <source>
        <dbReference type="Proteomes" id="UP001230156"/>
    </source>
</evidence>
<protein>
    <recommendedName>
        <fullName evidence="4">5'-Nucleotidase C-terminal domain-containing protein</fullName>
    </recommendedName>
</protein>
<comment type="caution">
    <text evidence="2">The sequence shown here is derived from an EMBL/GenBank/DDBJ whole genome shotgun (WGS) entry which is preliminary data.</text>
</comment>
<reference evidence="3" key="1">
    <citation type="submission" date="2023-08" db="EMBL/GenBank/DDBJ databases">
        <title>Rhodospirillaceae gen. nov., a novel taxon isolated from the Yangtze River Yuezi River estuary sludge.</title>
        <authorList>
            <person name="Ruan L."/>
        </authorList>
    </citation>
    <scope>NUCLEOTIDE SEQUENCE [LARGE SCALE GENOMIC DNA]</scope>
    <source>
        <strain evidence="3">R-7</strain>
    </source>
</reference>
<keyword evidence="3" id="KW-1185">Reference proteome</keyword>
<evidence type="ECO:0000256" key="1">
    <source>
        <dbReference type="SAM" id="SignalP"/>
    </source>
</evidence>